<evidence type="ECO:0000313" key="2">
    <source>
        <dbReference type="EMBL" id="NNH75437.1"/>
    </source>
</evidence>
<reference evidence="2 3" key="1">
    <citation type="submission" date="2020-05" db="EMBL/GenBank/DDBJ databases">
        <title>MicrobeNet Type strains.</title>
        <authorList>
            <person name="Nicholson A.C."/>
        </authorList>
    </citation>
    <scope>NUCLEOTIDE SEQUENCE [LARGE SCALE GENOMIC DNA]</scope>
    <source>
        <strain evidence="2 3">JCM 3224</strain>
    </source>
</reference>
<dbReference type="Proteomes" id="UP000586827">
    <property type="component" value="Unassembled WGS sequence"/>
</dbReference>
<organism evidence="2 3">
    <name type="scientific">Nocardia uniformis</name>
    <dbReference type="NCBI Taxonomy" id="53432"/>
    <lineage>
        <taxon>Bacteria</taxon>
        <taxon>Bacillati</taxon>
        <taxon>Actinomycetota</taxon>
        <taxon>Actinomycetes</taxon>
        <taxon>Mycobacteriales</taxon>
        <taxon>Nocardiaceae</taxon>
        <taxon>Nocardia</taxon>
    </lineage>
</organism>
<comment type="caution">
    <text evidence="2">The sequence shown here is derived from an EMBL/GenBank/DDBJ whole genome shotgun (WGS) entry which is preliminary data.</text>
</comment>
<keyword evidence="3" id="KW-1185">Reference proteome</keyword>
<name>A0A849CFT8_9NOCA</name>
<dbReference type="EMBL" id="JABELX010000021">
    <property type="protein sequence ID" value="NNH75437.1"/>
    <property type="molecule type" value="Genomic_DNA"/>
</dbReference>
<keyword evidence="1" id="KW-0812">Transmembrane</keyword>
<protein>
    <submittedName>
        <fullName evidence="2">Uncharacterized protein</fullName>
    </submittedName>
</protein>
<evidence type="ECO:0000313" key="3">
    <source>
        <dbReference type="Proteomes" id="UP000586827"/>
    </source>
</evidence>
<keyword evidence="1" id="KW-0472">Membrane</keyword>
<gene>
    <name evidence="2" type="ORF">HLB23_37265</name>
</gene>
<dbReference type="RefSeq" id="WP_067528286.1">
    <property type="nucleotide sequence ID" value="NZ_JABELX010000021.1"/>
</dbReference>
<sequence length="87" mass="9672">MRWLAVLAELVLTPLCAVVAVWSWRRGVQTTWFAANGDMPSFDAIRYSGPWLALAALAVAVGGLLVIDLIARVLPDNRRTMNRRVHD</sequence>
<dbReference type="AlphaFoldDB" id="A0A849CFT8"/>
<proteinExistence type="predicted"/>
<accession>A0A849CFT8</accession>
<evidence type="ECO:0000256" key="1">
    <source>
        <dbReference type="SAM" id="Phobius"/>
    </source>
</evidence>
<keyword evidence="1" id="KW-1133">Transmembrane helix</keyword>
<feature type="transmembrane region" description="Helical" evidence="1">
    <location>
        <begin position="51"/>
        <end position="74"/>
    </location>
</feature>